<dbReference type="RefSeq" id="XP_029651163.1">
    <property type="nucleotide sequence ID" value="XM_029795303.2"/>
</dbReference>
<dbReference type="GO" id="GO:0005524">
    <property type="term" value="F:ATP binding"/>
    <property type="evidence" value="ECO:0007669"/>
    <property type="project" value="UniProtKB-KW"/>
</dbReference>
<accession>A0A6P7TNW1</accession>
<dbReference type="SUPFAM" id="SSF141000">
    <property type="entry name" value="Glu-tRNAGln amidotransferase C subunit"/>
    <property type="match status" value="1"/>
</dbReference>
<keyword evidence="1" id="KW-0436">Ligase</keyword>
<comment type="similarity">
    <text evidence="1">Belongs to the GatC family.</text>
</comment>
<keyword evidence="1" id="KW-0067">ATP-binding</keyword>
<organism evidence="3 4">
    <name type="scientific">Octopus sinensis</name>
    <name type="common">East Asian common octopus</name>
    <dbReference type="NCBI Taxonomy" id="2607531"/>
    <lineage>
        <taxon>Eukaryota</taxon>
        <taxon>Metazoa</taxon>
        <taxon>Spiralia</taxon>
        <taxon>Lophotrochozoa</taxon>
        <taxon>Mollusca</taxon>
        <taxon>Cephalopoda</taxon>
        <taxon>Coleoidea</taxon>
        <taxon>Octopodiformes</taxon>
        <taxon>Octopoda</taxon>
        <taxon>Incirrata</taxon>
        <taxon>Octopodidae</taxon>
        <taxon>Octopus</taxon>
    </lineage>
</organism>
<dbReference type="EC" id="6.3.5.-" evidence="1"/>
<gene>
    <name evidence="4 5" type="primary">LOC115224404</name>
</gene>
<proteinExistence type="inferred from homology"/>
<evidence type="ECO:0000256" key="1">
    <source>
        <dbReference type="HAMAP-Rule" id="MF_03149"/>
    </source>
</evidence>
<dbReference type="InterPro" id="IPR003837">
    <property type="entry name" value="GatC"/>
</dbReference>
<feature type="region of interest" description="Disordered" evidence="2">
    <location>
        <begin position="39"/>
        <end position="60"/>
    </location>
</feature>
<dbReference type="GO" id="GO:0050567">
    <property type="term" value="F:glutaminyl-tRNA synthase (glutamine-hydrolyzing) activity"/>
    <property type="evidence" value="ECO:0007669"/>
    <property type="project" value="UniProtKB-UniRule"/>
</dbReference>
<dbReference type="GO" id="GO:0005739">
    <property type="term" value="C:mitochondrion"/>
    <property type="evidence" value="ECO:0007669"/>
    <property type="project" value="UniProtKB-SubCell"/>
</dbReference>
<comment type="subunit">
    <text evidence="1">Subunit of the heterotrimeric GatCAB amidotransferase (AdT) complex, composed of A, B and C subunits.</text>
</comment>
<sequence length="156" mass="17699">MKLPALRWYHIVSRQYTLPRLFQRPLPLTLESHYSYSKPSQSAEDININTTPDPDTSEPPVDAKLVERLERLSLVAFDSEVGVQRLRQTIKAANNVLSVDTTGIEPMISVHEDRALELRSDVIKEGRDKDAILNNATKVFEDYYVAPPGNIPLKRS</sequence>
<comment type="function">
    <text evidence="1">Allows the formation of correctly charged Gln-tRNA(Gln) through the transamidation of misacylated Glu-tRNA(Gln) in the mitochondria. The reaction takes place in the presence of glutamine and ATP through an activated gamma-phospho-Glu-tRNA(Gln).</text>
</comment>
<dbReference type="InterPro" id="IPR036113">
    <property type="entry name" value="Asp/Glu-ADT_sf_sub_c"/>
</dbReference>
<keyword evidence="1" id="KW-0496">Mitochondrion</keyword>
<dbReference type="GO" id="GO:0070681">
    <property type="term" value="P:glutaminyl-tRNAGln biosynthesis via transamidation"/>
    <property type="evidence" value="ECO:0007669"/>
    <property type="project" value="UniProtKB-UniRule"/>
</dbReference>
<dbReference type="PANTHER" id="PTHR15004">
    <property type="entry name" value="GLUTAMYL-TRNA(GLN) AMIDOTRANSFERASE SUBUNIT C, MITOCHONDRIAL"/>
    <property type="match status" value="1"/>
</dbReference>
<reference evidence="4 5" key="1">
    <citation type="submission" date="2025-08" db="UniProtKB">
        <authorList>
            <consortium name="RefSeq"/>
        </authorList>
    </citation>
    <scope>IDENTIFICATION</scope>
</reference>
<comment type="subcellular location">
    <subcellularLocation>
        <location evidence="1">Mitochondrion</location>
    </subcellularLocation>
</comment>
<name>A0A6P7TNW1_9MOLL</name>
<protein>
    <recommendedName>
        <fullName evidence="1">Glutamyl-tRNA(Gln) amidotransferase subunit C, mitochondrial</fullName>
        <shortName evidence="1">Glu-AdT subunit C</shortName>
        <ecNumber evidence="1">6.3.5.-</ecNumber>
    </recommendedName>
</protein>
<dbReference type="HAMAP" id="MF_00122">
    <property type="entry name" value="GatC"/>
    <property type="match status" value="1"/>
</dbReference>
<evidence type="ECO:0000256" key="2">
    <source>
        <dbReference type="SAM" id="MobiDB-lite"/>
    </source>
</evidence>
<dbReference type="Pfam" id="PF02686">
    <property type="entry name" value="GatC"/>
    <property type="match status" value="1"/>
</dbReference>
<dbReference type="AlphaFoldDB" id="A0A6P7TNW1"/>
<evidence type="ECO:0000313" key="4">
    <source>
        <dbReference type="RefSeq" id="XP_029651162.1"/>
    </source>
</evidence>
<evidence type="ECO:0000313" key="3">
    <source>
        <dbReference type="Proteomes" id="UP000515154"/>
    </source>
</evidence>
<feature type="compositionally biased region" description="Polar residues" evidence="2">
    <location>
        <begin position="39"/>
        <end position="54"/>
    </location>
</feature>
<keyword evidence="1" id="KW-0547">Nucleotide-binding</keyword>
<dbReference type="KEGG" id="osn:115224404"/>
<dbReference type="Proteomes" id="UP000515154">
    <property type="component" value="Linkage group LG25"/>
</dbReference>
<keyword evidence="3" id="KW-1185">Reference proteome</keyword>
<dbReference type="GO" id="GO:0006450">
    <property type="term" value="P:regulation of translational fidelity"/>
    <property type="evidence" value="ECO:0007669"/>
    <property type="project" value="InterPro"/>
</dbReference>
<evidence type="ECO:0000313" key="5">
    <source>
        <dbReference type="RefSeq" id="XP_029651163.1"/>
    </source>
</evidence>
<keyword evidence="1" id="KW-0648">Protein biosynthesis</keyword>
<dbReference type="GO" id="GO:0030956">
    <property type="term" value="C:glutamyl-tRNA(Gln) amidotransferase complex"/>
    <property type="evidence" value="ECO:0007669"/>
    <property type="project" value="UniProtKB-UniRule"/>
</dbReference>
<dbReference type="RefSeq" id="XP_029651162.1">
    <property type="nucleotide sequence ID" value="XM_029795302.2"/>
</dbReference>
<dbReference type="PANTHER" id="PTHR15004:SF0">
    <property type="entry name" value="GLUTAMYL-TRNA(GLN) AMIDOTRANSFERASE SUBUNIT C, MITOCHONDRIAL"/>
    <property type="match status" value="1"/>
</dbReference>
<comment type="catalytic activity">
    <reaction evidence="1">
        <text>L-glutamyl-tRNA(Gln) + L-glutamine + ATP + H2O = L-glutaminyl-tRNA(Gln) + L-glutamate + ADP + phosphate + H(+)</text>
        <dbReference type="Rhea" id="RHEA:17521"/>
        <dbReference type="Rhea" id="RHEA-COMP:9681"/>
        <dbReference type="Rhea" id="RHEA-COMP:9684"/>
        <dbReference type="ChEBI" id="CHEBI:15377"/>
        <dbReference type="ChEBI" id="CHEBI:15378"/>
        <dbReference type="ChEBI" id="CHEBI:29985"/>
        <dbReference type="ChEBI" id="CHEBI:30616"/>
        <dbReference type="ChEBI" id="CHEBI:43474"/>
        <dbReference type="ChEBI" id="CHEBI:58359"/>
        <dbReference type="ChEBI" id="CHEBI:78520"/>
        <dbReference type="ChEBI" id="CHEBI:78521"/>
        <dbReference type="ChEBI" id="CHEBI:456216"/>
    </reaction>
</comment>
<dbReference type="GO" id="GO:0032543">
    <property type="term" value="P:mitochondrial translation"/>
    <property type="evidence" value="ECO:0007669"/>
    <property type="project" value="UniProtKB-UniRule"/>
</dbReference>